<proteinExistence type="predicted"/>
<keyword evidence="2" id="KW-1185">Reference proteome</keyword>
<evidence type="ECO:0000256" key="1">
    <source>
        <dbReference type="SAM" id="SignalP"/>
    </source>
</evidence>
<keyword evidence="1" id="KW-0732">Signal</keyword>
<name>A0A915ECE6_9BILA</name>
<feature type="chain" id="PRO_5036688717" evidence="1">
    <location>
        <begin position="22"/>
        <end position="82"/>
    </location>
</feature>
<organism evidence="2 3">
    <name type="scientific">Ditylenchus dipsaci</name>
    <dbReference type="NCBI Taxonomy" id="166011"/>
    <lineage>
        <taxon>Eukaryota</taxon>
        <taxon>Metazoa</taxon>
        <taxon>Ecdysozoa</taxon>
        <taxon>Nematoda</taxon>
        <taxon>Chromadorea</taxon>
        <taxon>Rhabditida</taxon>
        <taxon>Tylenchina</taxon>
        <taxon>Tylenchomorpha</taxon>
        <taxon>Sphaerularioidea</taxon>
        <taxon>Anguinidae</taxon>
        <taxon>Anguininae</taxon>
        <taxon>Ditylenchus</taxon>
    </lineage>
</organism>
<protein>
    <submittedName>
        <fullName evidence="3">Uncharacterized protein</fullName>
    </submittedName>
</protein>
<sequence length="82" mass="9021">MYIVNTSIFILLCSLVSLGLSEIYGAWPYDPYGPDYYYEMYPYPNPYYNTWVRNRVVAGQITGAQGGAQIGSLVGGILGLVG</sequence>
<dbReference type="WBParaSite" id="jg3807">
    <property type="protein sequence ID" value="jg3807"/>
    <property type="gene ID" value="jg3807"/>
</dbReference>
<evidence type="ECO:0000313" key="3">
    <source>
        <dbReference type="WBParaSite" id="jg3807"/>
    </source>
</evidence>
<reference evidence="3" key="1">
    <citation type="submission" date="2022-11" db="UniProtKB">
        <authorList>
            <consortium name="WormBaseParasite"/>
        </authorList>
    </citation>
    <scope>IDENTIFICATION</scope>
</reference>
<dbReference type="AlphaFoldDB" id="A0A915ECE6"/>
<accession>A0A915ECE6</accession>
<evidence type="ECO:0000313" key="2">
    <source>
        <dbReference type="Proteomes" id="UP000887574"/>
    </source>
</evidence>
<dbReference type="Proteomes" id="UP000887574">
    <property type="component" value="Unplaced"/>
</dbReference>
<feature type="signal peptide" evidence="1">
    <location>
        <begin position="1"/>
        <end position="21"/>
    </location>
</feature>